<dbReference type="PANTHER" id="PTHR42842">
    <property type="entry name" value="FAD/NAD(P)-BINDING OXIDOREDUCTASE"/>
    <property type="match status" value="1"/>
</dbReference>
<dbReference type="RefSeq" id="WP_070109601.1">
    <property type="nucleotide sequence ID" value="NZ_LZFO01000007.1"/>
</dbReference>
<evidence type="ECO:0000313" key="2">
    <source>
        <dbReference type="EMBL" id="OFI06844.1"/>
    </source>
</evidence>
<proteinExistence type="predicted"/>
<dbReference type="EMBL" id="LZFO01000007">
    <property type="protein sequence ID" value="OFI06844.1"/>
    <property type="molecule type" value="Genomic_DNA"/>
</dbReference>
<dbReference type="PIRSF" id="PIRSF038984">
    <property type="entry name" value="FAD_binding_protein"/>
    <property type="match status" value="1"/>
</dbReference>
<dbReference type="InterPro" id="IPR049516">
    <property type="entry name" value="FAD-depend_C"/>
</dbReference>
<comment type="caution">
    <text evidence="2">The sequence shown here is derived from an EMBL/GenBank/DDBJ whole genome shotgun (WGS) entry which is preliminary data.</text>
</comment>
<dbReference type="InterPro" id="IPR036188">
    <property type="entry name" value="FAD/NAD-bd_sf"/>
</dbReference>
<keyword evidence="2" id="KW-0413">Isomerase</keyword>
<evidence type="ECO:0000259" key="1">
    <source>
        <dbReference type="Pfam" id="PF21688"/>
    </source>
</evidence>
<feature type="domain" description="FAD-dependent protein C-terminal" evidence="1">
    <location>
        <begin position="281"/>
        <end position="477"/>
    </location>
</feature>
<reference evidence="2 3" key="1">
    <citation type="submission" date="2016-06" db="EMBL/GenBank/DDBJ databases">
        <title>Genome sequence of Clostridium acetireducens DSM 10703.</title>
        <authorList>
            <person name="Poehlein A."/>
            <person name="Fluechter S."/>
            <person name="Duerre P."/>
            <person name="Daniel R."/>
        </authorList>
    </citation>
    <scope>NUCLEOTIDE SEQUENCE [LARGE SCALE GENOMIC DNA]</scope>
    <source>
        <strain evidence="2 3">DSM 10703</strain>
    </source>
</reference>
<accession>A0A1E8F086</accession>
<dbReference type="Gene3D" id="3.30.70.2700">
    <property type="match status" value="1"/>
</dbReference>
<dbReference type="EC" id="5.3.1.29" evidence="2"/>
<name>A0A1E8F086_9CLOT</name>
<dbReference type="InterPro" id="IPR028348">
    <property type="entry name" value="FAD-binding_protein"/>
</dbReference>
<protein>
    <submittedName>
        <fullName evidence="2">Putative thiazole biosynthetic enzyme</fullName>
        <ecNumber evidence="2">5.3.1.29</ecNumber>
    </submittedName>
</protein>
<dbReference type="OrthoDB" id="9772594at2"/>
<sequence>MGIKINNLILDIDEDINNLKKKVCSKLNISKNDLKELKILKESIDARKKNQIKFNYSVEISCENESKIVAKSRNKDVKIIETKYNKEFIYGNKKMNARPIIVGMGPAGLFAGLLLAKNGYKPLIFERGEDVDNRWSSVDEFWNTGKLNLESNVQFGEGGAGTFSDGKLTTRIKDSRCDFVLKKFVELGAPKEIIYSGKPHIGTDVLRSVVKNIRKKIIHYGGDVNFNSKLENLIIKDKKVCGIIVNSEEIKSESLILSIGHSSRDTYEMLYKNGVFMRAKPFAIGVRVEHLQAMINEAQYGKYAEHPKLKAADYRLTYTSPISKRAVYSFCMCPGGYVVAAASEDKKLVTNGMSFYNRNAENSNAAIVVSVGPEDFQGKDALSGVEFQRHYEKLAYNLTQDYFAPIQLLGDFLKDKNSSKIGRVKPTYKPGYEFRQLKNCLPNYVVESLKEGFISFNKKIKGFASEDAVLTGIETRTSAPIRIERNEKLESISYEGLYPAGEGAGFAGGIISAAVDGLKVAESIMKQYSPLY</sequence>
<dbReference type="STRING" id="1121290.CLAOCE_06370"/>
<dbReference type="GO" id="GO:0043917">
    <property type="term" value="F:ribose 1,5-bisphosphate isomerase activity"/>
    <property type="evidence" value="ECO:0007669"/>
    <property type="project" value="UniProtKB-EC"/>
</dbReference>
<dbReference type="PATRIC" id="fig|1121290.3.peg.649"/>
<dbReference type="Pfam" id="PF21688">
    <property type="entry name" value="FAD-depend_C"/>
    <property type="match status" value="1"/>
</dbReference>
<dbReference type="SUPFAM" id="SSF51905">
    <property type="entry name" value="FAD/NAD(P)-binding domain"/>
    <property type="match status" value="1"/>
</dbReference>
<organism evidence="2 3">
    <name type="scientific">Clostridium acetireducens DSM 10703</name>
    <dbReference type="NCBI Taxonomy" id="1121290"/>
    <lineage>
        <taxon>Bacteria</taxon>
        <taxon>Bacillati</taxon>
        <taxon>Bacillota</taxon>
        <taxon>Clostridia</taxon>
        <taxon>Eubacteriales</taxon>
        <taxon>Clostridiaceae</taxon>
        <taxon>Clostridium</taxon>
    </lineage>
</organism>
<dbReference type="AlphaFoldDB" id="A0A1E8F086"/>
<dbReference type="PANTHER" id="PTHR42842:SF3">
    <property type="entry name" value="FAD_NAD(P)-BINDING OXIDOREDUCTASE FAMILY PROTEIN"/>
    <property type="match status" value="1"/>
</dbReference>
<dbReference type="Gene3D" id="3.50.50.60">
    <property type="entry name" value="FAD/NAD(P)-binding domain"/>
    <property type="match status" value="2"/>
</dbReference>
<dbReference type="Proteomes" id="UP000175744">
    <property type="component" value="Unassembled WGS sequence"/>
</dbReference>
<keyword evidence="3" id="KW-1185">Reference proteome</keyword>
<gene>
    <name evidence="2" type="ORF">CLOACE_06370</name>
</gene>
<evidence type="ECO:0000313" key="3">
    <source>
        <dbReference type="Proteomes" id="UP000175744"/>
    </source>
</evidence>